<gene>
    <name evidence="3" type="ORF">HNR61_001881</name>
</gene>
<keyword evidence="4" id="KW-1185">Reference proteome</keyword>
<evidence type="ECO:0000313" key="3">
    <source>
        <dbReference type="EMBL" id="MBA8950268.1"/>
    </source>
</evidence>
<evidence type="ECO:0000313" key="4">
    <source>
        <dbReference type="Proteomes" id="UP000572680"/>
    </source>
</evidence>
<evidence type="ECO:0000256" key="2">
    <source>
        <dbReference type="SAM" id="SignalP"/>
    </source>
</evidence>
<dbReference type="RefSeq" id="WP_182842715.1">
    <property type="nucleotide sequence ID" value="NZ_BAAALP010000035.1"/>
</dbReference>
<dbReference type="AlphaFoldDB" id="A0A7W3LLC7"/>
<protein>
    <recommendedName>
        <fullName evidence="5">GH16 domain-containing protein</fullName>
    </recommendedName>
</protein>
<sequence length="309" mass="34102">MSKTAFRCAMGILAGAGTLLAVSKGCVSDDVTRRSVEGTPPKTPGASVSPSPYALSEDRRPGAPATLVKWRGRVRFHERFNSLEVGRGKRWGWKSAAYSDCLHNSGRYKLDRLDRRALRVRRGALDITATPAGAGRWRTGLITTGDSCGSGGKGFAVRQGDLVVARVRLPGARRGSWPGMWTWRRGNNEVDLFEWHADHPDILEFVSHPARTVKFFRSRGVGRGRWVDIAVHLGRKDTRWFTAPAGRRMRLAFADGKGIEKGFRAHLVVNLSVSDGKLHPRPADRRPIRFRVAWIKVIGNAALHVGRGG</sequence>
<dbReference type="SUPFAM" id="SSF49899">
    <property type="entry name" value="Concanavalin A-like lectins/glucanases"/>
    <property type="match status" value="1"/>
</dbReference>
<proteinExistence type="predicted"/>
<accession>A0A7W3LLC7</accession>
<organism evidence="3 4">
    <name type="scientific">Actinomadura namibiensis</name>
    <dbReference type="NCBI Taxonomy" id="182080"/>
    <lineage>
        <taxon>Bacteria</taxon>
        <taxon>Bacillati</taxon>
        <taxon>Actinomycetota</taxon>
        <taxon>Actinomycetes</taxon>
        <taxon>Streptosporangiales</taxon>
        <taxon>Thermomonosporaceae</taxon>
        <taxon>Actinomadura</taxon>
    </lineage>
</organism>
<dbReference type="EMBL" id="JACJIA010000002">
    <property type="protein sequence ID" value="MBA8950268.1"/>
    <property type="molecule type" value="Genomic_DNA"/>
</dbReference>
<dbReference type="Proteomes" id="UP000572680">
    <property type="component" value="Unassembled WGS sequence"/>
</dbReference>
<feature type="region of interest" description="Disordered" evidence="1">
    <location>
        <begin position="32"/>
        <end position="60"/>
    </location>
</feature>
<reference evidence="3 4" key="1">
    <citation type="submission" date="2020-08" db="EMBL/GenBank/DDBJ databases">
        <title>Genomic Encyclopedia of Type Strains, Phase IV (KMG-IV): sequencing the most valuable type-strain genomes for metagenomic binning, comparative biology and taxonomic classification.</title>
        <authorList>
            <person name="Goeker M."/>
        </authorList>
    </citation>
    <scope>NUCLEOTIDE SEQUENCE [LARGE SCALE GENOMIC DNA]</scope>
    <source>
        <strain evidence="3 4">DSM 44197</strain>
    </source>
</reference>
<evidence type="ECO:0008006" key="5">
    <source>
        <dbReference type="Google" id="ProtNLM"/>
    </source>
</evidence>
<dbReference type="InterPro" id="IPR013320">
    <property type="entry name" value="ConA-like_dom_sf"/>
</dbReference>
<name>A0A7W3LLC7_ACTNM</name>
<keyword evidence="2" id="KW-0732">Signal</keyword>
<feature type="chain" id="PRO_5030793320" description="GH16 domain-containing protein" evidence="2">
    <location>
        <begin position="22"/>
        <end position="309"/>
    </location>
</feature>
<comment type="caution">
    <text evidence="3">The sequence shown here is derived from an EMBL/GenBank/DDBJ whole genome shotgun (WGS) entry which is preliminary data.</text>
</comment>
<feature type="signal peptide" evidence="2">
    <location>
        <begin position="1"/>
        <end position="21"/>
    </location>
</feature>
<evidence type="ECO:0000256" key="1">
    <source>
        <dbReference type="SAM" id="MobiDB-lite"/>
    </source>
</evidence>
<dbReference type="Gene3D" id="2.60.120.200">
    <property type="match status" value="1"/>
</dbReference>